<evidence type="ECO:0000313" key="1">
    <source>
        <dbReference type="EMBL" id="MCY1080843.1"/>
    </source>
</evidence>
<reference evidence="1 2" key="1">
    <citation type="submission" date="2022-11" db="EMBL/GenBank/DDBJ databases">
        <title>Minimal conservation of predation-associated metabolite biosynthetic gene clusters underscores biosynthetic potential of Myxococcota including descriptions for ten novel species: Archangium lansinium sp. nov., Myxococcus landrumus sp. nov., Nannocystis bai.</title>
        <authorList>
            <person name="Ahearne A."/>
            <person name="Stevens C."/>
            <person name="Phillips K."/>
        </authorList>
    </citation>
    <scope>NUCLEOTIDE SEQUENCE [LARGE SCALE GENOMIC DNA]</scope>
    <source>
        <strain evidence="1 2">MIWBW</strain>
    </source>
</reference>
<accession>A0ABT4AGN1</accession>
<keyword evidence="2" id="KW-1185">Reference proteome</keyword>
<name>A0ABT4AGN1_9BACT</name>
<organism evidence="1 2">
    <name type="scientific">Archangium lansingense</name>
    <dbReference type="NCBI Taxonomy" id="2995310"/>
    <lineage>
        <taxon>Bacteria</taxon>
        <taxon>Pseudomonadati</taxon>
        <taxon>Myxococcota</taxon>
        <taxon>Myxococcia</taxon>
        <taxon>Myxococcales</taxon>
        <taxon>Cystobacterineae</taxon>
        <taxon>Archangiaceae</taxon>
        <taxon>Archangium</taxon>
    </lineage>
</organism>
<dbReference type="RefSeq" id="WP_267539472.1">
    <property type="nucleotide sequence ID" value="NZ_JAPNKA010000001.1"/>
</dbReference>
<comment type="caution">
    <text evidence="1">The sequence shown here is derived from an EMBL/GenBank/DDBJ whole genome shotgun (WGS) entry which is preliminary data.</text>
</comment>
<dbReference type="Proteomes" id="UP001207654">
    <property type="component" value="Unassembled WGS sequence"/>
</dbReference>
<proteinExistence type="predicted"/>
<protein>
    <recommendedName>
        <fullName evidence="3">Lipoprotein</fullName>
    </recommendedName>
</protein>
<evidence type="ECO:0008006" key="3">
    <source>
        <dbReference type="Google" id="ProtNLM"/>
    </source>
</evidence>
<sequence length="304" mass="33301">MRHLSALLGLLLCAACVGPEDTPSNVKDLRVLAMRMDPPELIAETCSTDPTVLADTLVRPVRLTALIPDPAGEGRDLDYTLWACASQNDDTCSKDRVELARGITKGGELVVDLFPGPGASRLPDGTFLAQRILEEDLYNGLGGLRMPLVLWVRGGGEQIYAQKLMVYGCRFFPEMNANVQPELPDLLLQGEPWVEGVPRELSGPGPFEVQVPDLTGREEAYVVPSFELKPVNLQEAWEVAWHTTQGTFSPNQTGGADLGGGVARHRVEWTPPRGAQAQEVRFWVVARDGRGGMSWLERTVKYTP</sequence>
<gene>
    <name evidence="1" type="ORF">OV287_41000</name>
</gene>
<dbReference type="EMBL" id="JAPNKA010000001">
    <property type="protein sequence ID" value="MCY1080843.1"/>
    <property type="molecule type" value="Genomic_DNA"/>
</dbReference>
<evidence type="ECO:0000313" key="2">
    <source>
        <dbReference type="Proteomes" id="UP001207654"/>
    </source>
</evidence>